<protein>
    <submittedName>
        <fullName evidence="2">Uncharacterized protein</fullName>
    </submittedName>
</protein>
<dbReference type="EMBL" id="UINC01010306">
    <property type="protein sequence ID" value="SVA45906.1"/>
    <property type="molecule type" value="Genomic_DNA"/>
</dbReference>
<evidence type="ECO:0000313" key="2">
    <source>
        <dbReference type="EMBL" id="SVA45906.1"/>
    </source>
</evidence>
<reference evidence="2" key="1">
    <citation type="submission" date="2018-05" db="EMBL/GenBank/DDBJ databases">
        <authorList>
            <person name="Lanie J.A."/>
            <person name="Ng W.-L."/>
            <person name="Kazmierczak K.M."/>
            <person name="Andrzejewski T.M."/>
            <person name="Davidsen T.M."/>
            <person name="Wayne K.J."/>
            <person name="Tettelin H."/>
            <person name="Glass J.I."/>
            <person name="Rusch D."/>
            <person name="Podicherti R."/>
            <person name="Tsui H.-C.T."/>
            <person name="Winkler M.E."/>
        </authorList>
    </citation>
    <scope>NUCLEOTIDE SEQUENCE</scope>
</reference>
<organism evidence="2">
    <name type="scientific">marine metagenome</name>
    <dbReference type="NCBI Taxonomy" id="408172"/>
    <lineage>
        <taxon>unclassified sequences</taxon>
        <taxon>metagenomes</taxon>
        <taxon>ecological metagenomes</taxon>
    </lineage>
</organism>
<sequence length="66" mass="7220">MKASSSELQLVAASSSGTVPTESSRPLSIIAMRSQSDAAISVIWVESRTVWPLCERLRTHSFSKRV</sequence>
<evidence type="ECO:0000256" key="1">
    <source>
        <dbReference type="SAM" id="MobiDB-lite"/>
    </source>
</evidence>
<feature type="region of interest" description="Disordered" evidence="1">
    <location>
        <begin position="1"/>
        <end position="23"/>
    </location>
</feature>
<dbReference type="AlphaFoldDB" id="A0A381W013"/>
<gene>
    <name evidence="2" type="ORF">METZ01_LOCUS98760</name>
</gene>
<name>A0A381W013_9ZZZZ</name>
<proteinExistence type="predicted"/>
<accession>A0A381W013</accession>